<reference evidence="1 2" key="1">
    <citation type="submission" date="2021-01" db="EMBL/GenBank/DDBJ databases">
        <title>Whole genome shotgun sequence of Verrucosispora qiuiae NBRC 106684.</title>
        <authorList>
            <person name="Komaki H."/>
            <person name="Tamura T."/>
        </authorList>
    </citation>
    <scope>NUCLEOTIDE SEQUENCE [LARGE SCALE GENOMIC DNA]</scope>
    <source>
        <strain evidence="1 2">NBRC 106684</strain>
    </source>
</reference>
<organism evidence="1 2">
    <name type="scientific">Micromonospora qiuiae</name>
    <dbReference type="NCBI Taxonomy" id="502268"/>
    <lineage>
        <taxon>Bacteria</taxon>
        <taxon>Bacillati</taxon>
        <taxon>Actinomycetota</taxon>
        <taxon>Actinomycetes</taxon>
        <taxon>Micromonosporales</taxon>
        <taxon>Micromonosporaceae</taxon>
        <taxon>Micromonospora</taxon>
    </lineage>
</organism>
<evidence type="ECO:0000313" key="2">
    <source>
        <dbReference type="Proteomes" id="UP000653076"/>
    </source>
</evidence>
<dbReference type="Proteomes" id="UP000653076">
    <property type="component" value="Unassembled WGS sequence"/>
</dbReference>
<gene>
    <name evidence="1" type="ORF">Vqi01_56480</name>
</gene>
<name>A0ABQ4JJ76_9ACTN</name>
<keyword evidence="2" id="KW-1185">Reference proteome</keyword>
<evidence type="ECO:0000313" key="1">
    <source>
        <dbReference type="EMBL" id="GIJ30486.1"/>
    </source>
</evidence>
<sequence length="72" mass="7785">MRDESDCSRNGCWLWVLRMCKQIDASGNNDAKANNGECDACDEGDEGLLMALGVVFDNQSGVAVRLLLGYLG</sequence>
<comment type="caution">
    <text evidence="1">The sequence shown here is derived from an EMBL/GenBank/DDBJ whole genome shotgun (WGS) entry which is preliminary data.</text>
</comment>
<accession>A0ABQ4JJ76</accession>
<dbReference type="EMBL" id="BOPC01000116">
    <property type="protein sequence ID" value="GIJ30486.1"/>
    <property type="molecule type" value="Genomic_DNA"/>
</dbReference>
<proteinExistence type="predicted"/>
<protein>
    <submittedName>
        <fullName evidence="1">Uncharacterized protein</fullName>
    </submittedName>
</protein>